<dbReference type="HOGENOM" id="CLU_1438667_0_0_11"/>
<dbReference type="STRING" id="1229780.BN381_330094"/>
<gene>
    <name evidence="2" type="ORF">BN381_330094</name>
</gene>
<evidence type="ECO:0000313" key="2">
    <source>
        <dbReference type="EMBL" id="CCM64109.1"/>
    </source>
</evidence>
<evidence type="ECO:0000256" key="1">
    <source>
        <dbReference type="SAM" id="MobiDB-lite"/>
    </source>
</evidence>
<dbReference type="RefSeq" id="WP_012227703.1">
    <property type="nucleotide sequence ID" value="NZ_HG422565.1"/>
</dbReference>
<dbReference type="Proteomes" id="UP000018291">
    <property type="component" value="Unassembled WGS sequence"/>
</dbReference>
<name>R4YZM1_9ACTN</name>
<reference evidence="2 3" key="1">
    <citation type="journal article" date="2013" name="ISME J.">
        <title>Metabolic model for the filamentous 'Candidatus Microthrix parvicella' based on genomic and metagenomic analyses.</title>
        <authorList>
            <person name="Jon McIlroy S."/>
            <person name="Kristiansen R."/>
            <person name="Albertsen M."/>
            <person name="Michael Karst S."/>
            <person name="Rossetti S."/>
            <person name="Lund Nielsen J."/>
            <person name="Tandoi V."/>
            <person name="James Seviour R."/>
            <person name="Nielsen P.H."/>
        </authorList>
    </citation>
    <scope>NUCLEOTIDE SEQUENCE [LARGE SCALE GENOMIC DNA]</scope>
    <source>
        <strain evidence="2 3">RN1</strain>
    </source>
</reference>
<sequence>MDDVPDPVETALSERRARRQEQLRLDSSVDLLGRGRDAAERRLAVRTHLAAGTVIAGVAVAADRWTLTLESPAGAGPLRHTRVLYTGLVRLAVRDGGRPGAPSPPGGQQDPDDASPLRAWLSQVSTSRATIQLWTSDGGDLVGIATTVSDHLVGITSTRGPGFDHGESVRSWSEWVNLADVVAFSDLG</sequence>
<feature type="region of interest" description="Disordered" evidence="1">
    <location>
        <begin position="95"/>
        <end position="115"/>
    </location>
</feature>
<proteinExistence type="predicted"/>
<keyword evidence="3" id="KW-1185">Reference proteome</keyword>
<accession>R4YZM1</accession>
<dbReference type="EMBL" id="CANL01000027">
    <property type="protein sequence ID" value="CCM64109.1"/>
    <property type="molecule type" value="Genomic_DNA"/>
</dbReference>
<protein>
    <submittedName>
        <fullName evidence="2">Uncharacterized protein</fullName>
    </submittedName>
</protein>
<evidence type="ECO:0000313" key="3">
    <source>
        <dbReference type="Proteomes" id="UP000018291"/>
    </source>
</evidence>
<comment type="caution">
    <text evidence="2">The sequence shown here is derived from an EMBL/GenBank/DDBJ whole genome shotgun (WGS) entry which is preliminary data.</text>
</comment>
<dbReference type="AlphaFoldDB" id="R4YZM1"/>
<organism evidence="2 3">
    <name type="scientific">Candidatus Neomicrothrix parvicella RN1</name>
    <dbReference type="NCBI Taxonomy" id="1229780"/>
    <lineage>
        <taxon>Bacteria</taxon>
        <taxon>Bacillati</taxon>
        <taxon>Actinomycetota</taxon>
        <taxon>Acidimicrobiia</taxon>
        <taxon>Acidimicrobiales</taxon>
        <taxon>Microthrixaceae</taxon>
        <taxon>Candidatus Neomicrothrix</taxon>
    </lineage>
</organism>